<dbReference type="PROSITE" id="PS50109">
    <property type="entry name" value="HIS_KIN"/>
    <property type="match status" value="1"/>
</dbReference>
<keyword evidence="7" id="KW-0808">Transferase</keyword>
<evidence type="ECO:0000256" key="8">
    <source>
        <dbReference type="ARBA" id="ARBA00022692"/>
    </source>
</evidence>
<dbReference type="EMBL" id="JBHSLI010000001">
    <property type="protein sequence ID" value="MFC5292071.1"/>
    <property type="molecule type" value="Genomic_DNA"/>
</dbReference>
<dbReference type="Pfam" id="PF00512">
    <property type="entry name" value="HisKA"/>
    <property type="match status" value="1"/>
</dbReference>
<evidence type="ECO:0000256" key="12">
    <source>
        <dbReference type="ARBA" id="ARBA00022989"/>
    </source>
</evidence>
<dbReference type="CDD" id="cd00082">
    <property type="entry name" value="HisKA"/>
    <property type="match status" value="1"/>
</dbReference>
<dbReference type="PRINTS" id="PR00344">
    <property type="entry name" value="BCTRLSENSOR"/>
</dbReference>
<keyword evidence="19" id="KW-1185">Reference proteome</keyword>
<evidence type="ECO:0000256" key="14">
    <source>
        <dbReference type="ARBA" id="ARBA00023136"/>
    </source>
</evidence>
<sequence length="441" mass="48150">MRRFLRLPGRIGSQIALLVVCIIAVLHLILGVTLFLQAPRERPGPPILETMSTIVRVIARTAPEQRPDVIASANAADARFRFGLDGQGRPEAAEGTFRPEDDAFARRLGPGFSVALREAPAPGSPPRRFLIGLPDGAALNAEIAAGEAEMLPPRPVSILLVATVILIGLNVGALSLWASRGITAPLARFAAAAEEFSIDRDPSPLREEGPEEVRTAARALNRLRDRIHAMFADRTRMLAAVGHDLRTPITRMRLRVEFIEDEALRAQFTRDLEHMDAMVQGALSYLRDANHSEQHAAFDLSSLLQTVADEFADMGHDIRYEGPRQVVAIGHPQQFERALTNLAENAVRYGREAVIRLRREDGATVIEVADDGPGIPEADRQRLLEPFMRGDDARGRVDSEGFGLGLSIAQAVVAGHRGSLTLTQNQPRGLLVRITLPQPEG</sequence>
<dbReference type="SUPFAM" id="SSF55874">
    <property type="entry name" value="ATPase domain of HSP90 chaperone/DNA topoisomerase II/histidine kinase"/>
    <property type="match status" value="1"/>
</dbReference>
<dbReference type="RefSeq" id="WP_260347723.1">
    <property type="nucleotide sequence ID" value="NZ_JAOAOS010000001.1"/>
</dbReference>
<evidence type="ECO:0000256" key="3">
    <source>
        <dbReference type="ARBA" id="ARBA00012438"/>
    </source>
</evidence>
<evidence type="ECO:0000256" key="2">
    <source>
        <dbReference type="ARBA" id="ARBA00004429"/>
    </source>
</evidence>
<keyword evidence="13" id="KW-0902">Two-component regulatory system</keyword>
<dbReference type="Proteomes" id="UP001595976">
    <property type="component" value="Unassembled WGS sequence"/>
</dbReference>
<organism evidence="18 19">
    <name type="scientific">Bosea minatitlanensis</name>
    <dbReference type="NCBI Taxonomy" id="128782"/>
    <lineage>
        <taxon>Bacteria</taxon>
        <taxon>Pseudomonadati</taxon>
        <taxon>Pseudomonadota</taxon>
        <taxon>Alphaproteobacteria</taxon>
        <taxon>Hyphomicrobiales</taxon>
        <taxon>Boseaceae</taxon>
        <taxon>Bosea</taxon>
    </lineage>
</organism>
<keyword evidence="12 15" id="KW-1133">Transmembrane helix</keyword>
<evidence type="ECO:0000259" key="16">
    <source>
        <dbReference type="PROSITE" id="PS50109"/>
    </source>
</evidence>
<keyword evidence="11 18" id="KW-0067">ATP-binding</keyword>
<evidence type="ECO:0000256" key="4">
    <source>
        <dbReference type="ARBA" id="ARBA00022475"/>
    </source>
</evidence>
<keyword evidence="8 15" id="KW-0812">Transmembrane</keyword>
<dbReference type="InterPro" id="IPR005467">
    <property type="entry name" value="His_kinase_dom"/>
</dbReference>
<evidence type="ECO:0000256" key="5">
    <source>
        <dbReference type="ARBA" id="ARBA00022519"/>
    </source>
</evidence>
<evidence type="ECO:0000256" key="9">
    <source>
        <dbReference type="ARBA" id="ARBA00022741"/>
    </source>
</evidence>
<keyword evidence="6" id="KW-0597">Phosphoprotein</keyword>
<comment type="caution">
    <text evidence="18">The sequence shown here is derived from an EMBL/GenBank/DDBJ whole genome shotgun (WGS) entry which is preliminary data.</text>
</comment>
<dbReference type="PANTHER" id="PTHR44936:SF5">
    <property type="entry name" value="SENSOR HISTIDINE KINASE ENVZ"/>
    <property type="match status" value="1"/>
</dbReference>
<evidence type="ECO:0000313" key="18">
    <source>
        <dbReference type="EMBL" id="MFC5292071.1"/>
    </source>
</evidence>
<dbReference type="InterPro" id="IPR050980">
    <property type="entry name" value="2C_sensor_his_kinase"/>
</dbReference>
<gene>
    <name evidence="18" type="ORF">ACFPK2_03605</name>
</gene>
<dbReference type="InterPro" id="IPR036097">
    <property type="entry name" value="HisK_dim/P_sf"/>
</dbReference>
<reference evidence="19" key="1">
    <citation type="journal article" date="2019" name="Int. J. Syst. Evol. Microbiol.">
        <title>The Global Catalogue of Microorganisms (GCM) 10K type strain sequencing project: providing services to taxonomists for standard genome sequencing and annotation.</title>
        <authorList>
            <consortium name="The Broad Institute Genomics Platform"/>
            <consortium name="The Broad Institute Genome Sequencing Center for Infectious Disease"/>
            <person name="Wu L."/>
            <person name="Ma J."/>
        </authorList>
    </citation>
    <scope>NUCLEOTIDE SEQUENCE [LARGE SCALE GENOMIC DNA]</scope>
    <source>
        <strain evidence="19">CGMCC 1.15643</strain>
    </source>
</reference>
<evidence type="ECO:0000256" key="15">
    <source>
        <dbReference type="SAM" id="Phobius"/>
    </source>
</evidence>
<dbReference type="Gene3D" id="1.10.287.130">
    <property type="match status" value="1"/>
</dbReference>
<keyword evidence="14 15" id="KW-0472">Membrane</keyword>
<dbReference type="Gene3D" id="3.30.565.10">
    <property type="entry name" value="Histidine kinase-like ATPase, C-terminal domain"/>
    <property type="match status" value="1"/>
</dbReference>
<dbReference type="InterPro" id="IPR036890">
    <property type="entry name" value="HATPase_C_sf"/>
</dbReference>
<dbReference type="PANTHER" id="PTHR44936">
    <property type="entry name" value="SENSOR PROTEIN CREC"/>
    <property type="match status" value="1"/>
</dbReference>
<feature type="transmembrane region" description="Helical" evidence="15">
    <location>
        <begin position="12"/>
        <end position="36"/>
    </location>
</feature>
<dbReference type="SMART" id="SM00388">
    <property type="entry name" value="HisKA"/>
    <property type="match status" value="1"/>
</dbReference>
<dbReference type="SUPFAM" id="SSF47384">
    <property type="entry name" value="Homodimeric domain of signal transducing histidine kinase"/>
    <property type="match status" value="1"/>
</dbReference>
<feature type="domain" description="HAMP" evidence="17">
    <location>
        <begin position="180"/>
        <end position="232"/>
    </location>
</feature>
<dbReference type="CDD" id="cd00075">
    <property type="entry name" value="HATPase"/>
    <property type="match status" value="1"/>
</dbReference>
<accession>A0ABW0F1I4</accession>
<evidence type="ECO:0000313" key="19">
    <source>
        <dbReference type="Proteomes" id="UP001595976"/>
    </source>
</evidence>
<comment type="subcellular location">
    <subcellularLocation>
        <location evidence="2">Cell inner membrane</location>
        <topology evidence="2">Multi-pass membrane protein</topology>
    </subcellularLocation>
</comment>
<keyword evidence="4" id="KW-1003">Cell membrane</keyword>
<evidence type="ECO:0000256" key="1">
    <source>
        <dbReference type="ARBA" id="ARBA00000085"/>
    </source>
</evidence>
<feature type="transmembrane region" description="Helical" evidence="15">
    <location>
        <begin position="156"/>
        <end position="178"/>
    </location>
</feature>
<dbReference type="EC" id="2.7.13.3" evidence="3"/>
<keyword evidence="10" id="KW-0418">Kinase</keyword>
<keyword evidence="5" id="KW-0997">Cell inner membrane</keyword>
<protein>
    <recommendedName>
        <fullName evidence="3">histidine kinase</fullName>
        <ecNumber evidence="3">2.7.13.3</ecNumber>
    </recommendedName>
</protein>
<evidence type="ECO:0000256" key="6">
    <source>
        <dbReference type="ARBA" id="ARBA00022553"/>
    </source>
</evidence>
<comment type="catalytic activity">
    <reaction evidence="1">
        <text>ATP + protein L-histidine = ADP + protein N-phospho-L-histidine.</text>
        <dbReference type="EC" id="2.7.13.3"/>
    </reaction>
</comment>
<dbReference type="Pfam" id="PF02518">
    <property type="entry name" value="HATPase_c"/>
    <property type="match status" value="1"/>
</dbReference>
<dbReference type="InterPro" id="IPR003661">
    <property type="entry name" value="HisK_dim/P_dom"/>
</dbReference>
<name>A0ABW0F1I4_9HYPH</name>
<evidence type="ECO:0000259" key="17">
    <source>
        <dbReference type="PROSITE" id="PS50885"/>
    </source>
</evidence>
<dbReference type="InterPro" id="IPR004358">
    <property type="entry name" value="Sig_transdc_His_kin-like_C"/>
</dbReference>
<proteinExistence type="predicted"/>
<dbReference type="GO" id="GO:0005524">
    <property type="term" value="F:ATP binding"/>
    <property type="evidence" value="ECO:0007669"/>
    <property type="project" value="UniProtKB-KW"/>
</dbReference>
<evidence type="ECO:0000256" key="10">
    <source>
        <dbReference type="ARBA" id="ARBA00022777"/>
    </source>
</evidence>
<evidence type="ECO:0000256" key="13">
    <source>
        <dbReference type="ARBA" id="ARBA00023012"/>
    </source>
</evidence>
<keyword evidence="9" id="KW-0547">Nucleotide-binding</keyword>
<dbReference type="PROSITE" id="PS50885">
    <property type="entry name" value="HAMP"/>
    <property type="match status" value="1"/>
</dbReference>
<dbReference type="SMART" id="SM00387">
    <property type="entry name" value="HATPase_c"/>
    <property type="match status" value="1"/>
</dbReference>
<evidence type="ECO:0000256" key="11">
    <source>
        <dbReference type="ARBA" id="ARBA00022840"/>
    </source>
</evidence>
<feature type="domain" description="Histidine kinase" evidence="16">
    <location>
        <begin position="240"/>
        <end position="440"/>
    </location>
</feature>
<dbReference type="InterPro" id="IPR003594">
    <property type="entry name" value="HATPase_dom"/>
</dbReference>
<dbReference type="InterPro" id="IPR003660">
    <property type="entry name" value="HAMP_dom"/>
</dbReference>
<evidence type="ECO:0000256" key="7">
    <source>
        <dbReference type="ARBA" id="ARBA00022679"/>
    </source>
</evidence>
<dbReference type="SMART" id="SM00304">
    <property type="entry name" value="HAMP"/>
    <property type="match status" value="1"/>
</dbReference>